<organism evidence="1 2">
    <name type="scientific">Steinernema glaseri</name>
    <dbReference type="NCBI Taxonomy" id="37863"/>
    <lineage>
        <taxon>Eukaryota</taxon>
        <taxon>Metazoa</taxon>
        <taxon>Ecdysozoa</taxon>
        <taxon>Nematoda</taxon>
        <taxon>Chromadorea</taxon>
        <taxon>Rhabditida</taxon>
        <taxon>Tylenchina</taxon>
        <taxon>Panagrolaimomorpha</taxon>
        <taxon>Strongyloidoidea</taxon>
        <taxon>Steinernematidae</taxon>
        <taxon>Steinernema</taxon>
    </lineage>
</organism>
<reference evidence="2" key="1">
    <citation type="submission" date="2016-11" db="UniProtKB">
        <authorList>
            <consortium name="WormBaseParasite"/>
        </authorList>
    </citation>
    <scope>IDENTIFICATION</scope>
</reference>
<accession>A0A1I7YW38</accession>
<keyword evidence="1" id="KW-1185">Reference proteome</keyword>
<sequence length="144" mass="15986">MWILRAVRARSGTGRAAWLRKCQPCLSDVAEGKTTVNTRVFKGEIHTLALAVTATDPLKGTSLGTKKNKTGIHGKHMQKGVISLSSPGSLLATLLDTWTSNWDTTWISSCTYRNLTISDPDIWALELLSFLLAYHQHLPVKRFH</sequence>
<dbReference type="WBParaSite" id="L893_g20307.t1">
    <property type="protein sequence ID" value="L893_g20307.t1"/>
    <property type="gene ID" value="L893_g20307"/>
</dbReference>
<proteinExistence type="predicted"/>
<evidence type="ECO:0000313" key="1">
    <source>
        <dbReference type="Proteomes" id="UP000095287"/>
    </source>
</evidence>
<protein>
    <submittedName>
        <fullName evidence="2">28S ribosomal protein S24, mitochondrial</fullName>
    </submittedName>
</protein>
<name>A0A1I7YW38_9BILA</name>
<dbReference type="AlphaFoldDB" id="A0A1I7YW38"/>
<dbReference type="Proteomes" id="UP000095287">
    <property type="component" value="Unplaced"/>
</dbReference>
<evidence type="ECO:0000313" key="2">
    <source>
        <dbReference type="WBParaSite" id="L893_g20307.t1"/>
    </source>
</evidence>